<dbReference type="EC" id="2.7.13.3" evidence="4"/>
<keyword evidence="1" id="KW-0812">Transmembrane</keyword>
<comment type="caution">
    <text evidence="4">The sequence shown here is derived from an EMBL/GenBank/DDBJ whole genome shotgun (WGS) entry which is preliminary data.</text>
</comment>
<dbReference type="SUPFAM" id="SSF55874">
    <property type="entry name" value="ATPase domain of HSP90 chaperone/DNA topoisomerase II/histidine kinase"/>
    <property type="match status" value="1"/>
</dbReference>
<dbReference type="InterPro" id="IPR036890">
    <property type="entry name" value="HATPase_C_sf"/>
</dbReference>
<dbReference type="GO" id="GO:0004673">
    <property type="term" value="F:protein histidine kinase activity"/>
    <property type="evidence" value="ECO:0007669"/>
    <property type="project" value="UniProtKB-EC"/>
</dbReference>
<dbReference type="InterPro" id="IPR010559">
    <property type="entry name" value="Sig_transdc_His_kin_internal"/>
</dbReference>
<dbReference type="Gene3D" id="3.30.565.10">
    <property type="entry name" value="Histidine kinase-like ATPase, C-terminal domain"/>
    <property type="match status" value="1"/>
</dbReference>
<dbReference type="InterPro" id="IPR003594">
    <property type="entry name" value="HATPase_dom"/>
</dbReference>
<name>A0ABV3ZRP9_9BURK</name>
<evidence type="ECO:0000313" key="5">
    <source>
        <dbReference type="Proteomes" id="UP001561046"/>
    </source>
</evidence>
<keyword evidence="1" id="KW-0472">Membrane</keyword>
<protein>
    <submittedName>
        <fullName evidence="4">Sensor histidine kinase</fullName>
        <ecNumber evidence="4">2.7.13.3</ecNumber>
    </submittedName>
</protein>
<dbReference type="EMBL" id="JBFYGN010000002">
    <property type="protein sequence ID" value="MEX8191796.1"/>
    <property type="molecule type" value="Genomic_DNA"/>
</dbReference>
<keyword evidence="4" id="KW-0808">Transferase</keyword>
<dbReference type="InterPro" id="IPR050640">
    <property type="entry name" value="Bact_2-comp_sensor_kinase"/>
</dbReference>
<feature type="transmembrane region" description="Helical" evidence="1">
    <location>
        <begin position="80"/>
        <end position="98"/>
    </location>
</feature>
<evidence type="ECO:0000259" key="2">
    <source>
        <dbReference type="Pfam" id="PF02518"/>
    </source>
</evidence>
<evidence type="ECO:0000256" key="1">
    <source>
        <dbReference type="SAM" id="Phobius"/>
    </source>
</evidence>
<gene>
    <name evidence="4" type="ORF">AB6724_02965</name>
</gene>
<keyword evidence="1" id="KW-1133">Transmembrane helix</keyword>
<feature type="transmembrane region" description="Helical" evidence="1">
    <location>
        <begin position="39"/>
        <end position="59"/>
    </location>
</feature>
<evidence type="ECO:0000259" key="3">
    <source>
        <dbReference type="Pfam" id="PF06580"/>
    </source>
</evidence>
<dbReference type="Pfam" id="PF06580">
    <property type="entry name" value="His_kinase"/>
    <property type="match status" value="1"/>
</dbReference>
<evidence type="ECO:0000313" key="4">
    <source>
        <dbReference type="EMBL" id="MEX8191796.1"/>
    </source>
</evidence>
<feature type="transmembrane region" description="Helical" evidence="1">
    <location>
        <begin position="118"/>
        <end position="139"/>
    </location>
</feature>
<reference evidence="4 5" key="1">
    <citation type="journal article" date="2013" name="Int. J. Syst. Evol. Microbiol.">
        <title>Comamonas guangdongensis sp. nov., isolated from subterranean forest sediment, and emended description of the genus Comamonas.</title>
        <authorList>
            <person name="Zhang J."/>
            <person name="Wang Y."/>
            <person name="Zhou S."/>
            <person name="Wu C."/>
            <person name="He J."/>
            <person name="Li F."/>
        </authorList>
    </citation>
    <scope>NUCLEOTIDE SEQUENCE [LARGE SCALE GENOMIC DNA]</scope>
    <source>
        <strain evidence="4 5">CCTCC AB2011133</strain>
    </source>
</reference>
<dbReference type="PANTHER" id="PTHR34220">
    <property type="entry name" value="SENSOR HISTIDINE KINASE YPDA"/>
    <property type="match status" value="1"/>
</dbReference>
<dbReference type="Pfam" id="PF02518">
    <property type="entry name" value="HATPase_c"/>
    <property type="match status" value="1"/>
</dbReference>
<feature type="domain" description="Signal transduction histidine kinase internal region" evidence="3">
    <location>
        <begin position="159"/>
        <end position="238"/>
    </location>
</feature>
<keyword evidence="5" id="KW-1185">Reference proteome</keyword>
<proteinExistence type="predicted"/>
<accession>A0ABV3ZRP9</accession>
<keyword evidence="4" id="KW-0418">Kinase</keyword>
<dbReference type="Proteomes" id="UP001561046">
    <property type="component" value="Unassembled WGS sequence"/>
</dbReference>
<sequence length="354" mass="38173">MPAALPASPSLALTLLRHGGVTAAVCLLITLMLTLMGQGSWDVNLVYSLAIGLLVWLTIETGRKLFRQSEQIHWPLGWRGVLLVVAGVLVGFGLGSAVGRWYQAYMYPGQLDPKAPALLFPMLITIVASALMSAMFYLVGKARHLQMQAEQSQRQAAEAHLRLLQAQLEPHMLFNTLANLRVLIAVDAPRAEQMLDHLIAYLRATLAGSRSGTHSLAAEFALLADYLALMQIRMGERLSYELELPAELAEVPVPPLLLQPLVENSIRHGLEPQLAGGRISVRAALLAGERLSLSVSDNGRGLSQPGTPGGNGFGLQQIRERLANRYGAGATLELIADSAGGTRACIQFPWKSAP</sequence>
<feature type="domain" description="Histidine kinase/HSP90-like ATPase" evidence="2">
    <location>
        <begin position="257"/>
        <end position="350"/>
    </location>
</feature>
<organism evidence="4 5">
    <name type="scientific">Comamonas guangdongensis</name>
    <dbReference type="NCBI Taxonomy" id="510515"/>
    <lineage>
        <taxon>Bacteria</taxon>
        <taxon>Pseudomonadati</taxon>
        <taxon>Pseudomonadota</taxon>
        <taxon>Betaproteobacteria</taxon>
        <taxon>Burkholderiales</taxon>
        <taxon>Comamonadaceae</taxon>
        <taxon>Comamonas</taxon>
    </lineage>
</organism>
<dbReference type="PANTHER" id="PTHR34220:SF9">
    <property type="entry name" value="SIGNAL TRANSDUCTION HISTIDINE KINASE INTERNAL REGION DOMAIN-CONTAINING PROTEIN"/>
    <property type="match status" value="1"/>
</dbReference>